<protein>
    <submittedName>
        <fullName evidence="2">Glycosyltransferase family 2 protein</fullName>
        <ecNumber evidence="2">2.4.-.-</ecNumber>
    </submittedName>
</protein>
<comment type="caution">
    <text evidence="2">The sequence shown here is derived from an EMBL/GenBank/DDBJ whole genome shotgun (WGS) entry which is preliminary data.</text>
</comment>
<dbReference type="SUPFAM" id="SSF53448">
    <property type="entry name" value="Nucleotide-diphospho-sugar transferases"/>
    <property type="match status" value="1"/>
</dbReference>
<gene>
    <name evidence="2" type="ORF">ACFPT7_16810</name>
</gene>
<dbReference type="EMBL" id="JBHSPH010000008">
    <property type="protein sequence ID" value="MFC5863968.1"/>
    <property type="molecule type" value="Genomic_DNA"/>
</dbReference>
<dbReference type="RefSeq" id="WP_263341154.1">
    <property type="nucleotide sequence ID" value="NZ_JAGSYH010000006.1"/>
</dbReference>
<sequence>MSALLAFVFRRPHGIAKLIIIVLLGQFRSRDYDFVADGVTTENRSIGIIIPTCNRSSALVSCLQHLERQSCSDFEVVVVDDGSTDDTLERLDEYRKNSPLQLRVIRQENSGPARARNQAIAQLRSPICLMIGDDIFASPEFVHSHLIAHEKKPQKQLAVVGLTRWSDSGQTVTPFMRWLEDSGVQFSYKDLLEGAKPDWKHFYTSNLSVKTELLREFPFNESFRKAAAEDIELGYRIHRSCGLEVEFQPEALAHHLHPTDFRQACRRNITVGASMRLFDELWPDAWPANRSLFSPARRLVRDLFVKNPRLLQILTTLAETATSLHCPNPLMRNALICYYRLGYVGGSEVAAQSI</sequence>
<dbReference type="Gene3D" id="3.90.550.10">
    <property type="entry name" value="Spore Coat Polysaccharide Biosynthesis Protein SpsA, Chain A"/>
    <property type="match status" value="1"/>
</dbReference>
<keyword evidence="3" id="KW-1185">Reference proteome</keyword>
<dbReference type="PANTHER" id="PTHR43685:SF3">
    <property type="entry name" value="SLR2126 PROTEIN"/>
    <property type="match status" value="1"/>
</dbReference>
<name>A0ABW1ELY4_9BACT</name>
<dbReference type="Proteomes" id="UP001596091">
    <property type="component" value="Unassembled WGS sequence"/>
</dbReference>
<organism evidence="2 3">
    <name type="scientific">Acidicapsa dinghuensis</name>
    <dbReference type="NCBI Taxonomy" id="2218256"/>
    <lineage>
        <taxon>Bacteria</taxon>
        <taxon>Pseudomonadati</taxon>
        <taxon>Acidobacteriota</taxon>
        <taxon>Terriglobia</taxon>
        <taxon>Terriglobales</taxon>
        <taxon>Acidobacteriaceae</taxon>
        <taxon>Acidicapsa</taxon>
    </lineage>
</organism>
<proteinExistence type="predicted"/>
<evidence type="ECO:0000259" key="1">
    <source>
        <dbReference type="Pfam" id="PF00535"/>
    </source>
</evidence>
<evidence type="ECO:0000313" key="3">
    <source>
        <dbReference type="Proteomes" id="UP001596091"/>
    </source>
</evidence>
<dbReference type="Pfam" id="PF00535">
    <property type="entry name" value="Glycos_transf_2"/>
    <property type="match status" value="1"/>
</dbReference>
<dbReference type="InterPro" id="IPR029044">
    <property type="entry name" value="Nucleotide-diphossugar_trans"/>
</dbReference>
<dbReference type="PANTHER" id="PTHR43685">
    <property type="entry name" value="GLYCOSYLTRANSFERASE"/>
    <property type="match status" value="1"/>
</dbReference>
<reference evidence="3" key="1">
    <citation type="journal article" date="2019" name="Int. J. Syst. Evol. Microbiol.">
        <title>The Global Catalogue of Microorganisms (GCM) 10K type strain sequencing project: providing services to taxonomists for standard genome sequencing and annotation.</title>
        <authorList>
            <consortium name="The Broad Institute Genomics Platform"/>
            <consortium name="The Broad Institute Genome Sequencing Center for Infectious Disease"/>
            <person name="Wu L."/>
            <person name="Ma J."/>
        </authorList>
    </citation>
    <scope>NUCLEOTIDE SEQUENCE [LARGE SCALE GENOMIC DNA]</scope>
    <source>
        <strain evidence="3">JCM 4087</strain>
    </source>
</reference>
<accession>A0ABW1ELY4</accession>
<dbReference type="InterPro" id="IPR001173">
    <property type="entry name" value="Glyco_trans_2-like"/>
</dbReference>
<feature type="domain" description="Glycosyltransferase 2-like" evidence="1">
    <location>
        <begin position="48"/>
        <end position="178"/>
    </location>
</feature>
<keyword evidence="2" id="KW-0328">Glycosyltransferase</keyword>
<dbReference type="EC" id="2.4.-.-" evidence="2"/>
<keyword evidence="2" id="KW-0808">Transferase</keyword>
<evidence type="ECO:0000313" key="2">
    <source>
        <dbReference type="EMBL" id="MFC5863968.1"/>
    </source>
</evidence>
<dbReference type="InterPro" id="IPR050834">
    <property type="entry name" value="Glycosyltransf_2"/>
</dbReference>
<dbReference type="CDD" id="cd00761">
    <property type="entry name" value="Glyco_tranf_GTA_type"/>
    <property type="match status" value="1"/>
</dbReference>
<dbReference type="GO" id="GO:0016757">
    <property type="term" value="F:glycosyltransferase activity"/>
    <property type="evidence" value="ECO:0007669"/>
    <property type="project" value="UniProtKB-KW"/>
</dbReference>